<evidence type="ECO:0000256" key="1">
    <source>
        <dbReference type="ARBA" id="ARBA00023015"/>
    </source>
</evidence>
<evidence type="ECO:0000256" key="2">
    <source>
        <dbReference type="ARBA" id="ARBA00023125"/>
    </source>
</evidence>
<evidence type="ECO:0000313" key="6">
    <source>
        <dbReference type="EMBL" id="MBB5868010.1"/>
    </source>
</evidence>
<feature type="compositionally biased region" description="Basic and acidic residues" evidence="4">
    <location>
        <begin position="269"/>
        <end position="279"/>
    </location>
</feature>
<organism evidence="6 7">
    <name type="scientific">Allocatelliglobosispora scoriae</name>
    <dbReference type="NCBI Taxonomy" id="643052"/>
    <lineage>
        <taxon>Bacteria</taxon>
        <taxon>Bacillati</taxon>
        <taxon>Actinomycetota</taxon>
        <taxon>Actinomycetes</taxon>
        <taxon>Micromonosporales</taxon>
        <taxon>Micromonosporaceae</taxon>
        <taxon>Allocatelliglobosispora</taxon>
    </lineage>
</organism>
<reference evidence="6 7" key="1">
    <citation type="submission" date="2020-08" db="EMBL/GenBank/DDBJ databases">
        <title>Sequencing the genomes of 1000 actinobacteria strains.</title>
        <authorList>
            <person name="Klenk H.-P."/>
        </authorList>
    </citation>
    <scope>NUCLEOTIDE SEQUENCE [LARGE SCALE GENOMIC DNA]</scope>
    <source>
        <strain evidence="6 7">DSM 45362</strain>
    </source>
</reference>
<dbReference type="RefSeq" id="WP_184833619.1">
    <property type="nucleotide sequence ID" value="NZ_JACHMN010000002.1"/>
</dbReference>
<keyword evidence="1" id="KW-0805">Transcription regulation</keyword>
<dbReference type="Pfam" id="PF02311">
    <property type="entry name" value="AraC_binding"/>
    <property type="match status" value="1"/>
</dbReference>
<evidence type="ECO:0000313" key="7">
    <source>
        <dbReference type="Proteomes" id="UP000587527"/>
    </source>
</evidence>
<proteinExistence type="predicted"/>
<name>A0A841BMG0_9ACTN</name>
<dbReference type="SUPFAM" id="SSF51215">
    <property type="entry name" value="Regulatory protein AraC"/>
    <property type="match status" value="1"/>
</dbReference>
<dbReference type="InterPro" id="IPR003313">
    <property type="entry name" value="AraC-bd"/>
</dbReference>
<accession>A0A841BMG0</accession>
<dbReference type="InterPro" id="IPR014710">
    <property type="entry name" value="RmlC-like_jellyroll"/>
</dbReference>
<sequence>MPLPLHRLAVPDPQSMPFAAGTFDSIGPLSRASFPHRHTFYEIVFVTGGTGEHVVDLAAHPLRPPHLCVIVPGQVHYWHEVSDLDGAVVLLTDEFLAERPRDRELLHALGEQPWRTLAPGDAGDIAAVVGHLRREYAALAPGSLGVLQAYLHILLVLGWRLGDAAAPVAGTGRAAAVTAQFTRLLNQPGGARRSVRECAARLGISMGYLGEAVREVAGHTPGQLIRRAQILEAKRLLANSPLTVAQVGRELGFDDPAYFSRFFRRETGTTPGDFRRGGRESTTITGFSPSIDPDEIRSVASTSSLT</sequence>
<dbReference type="PROSITE" id="PS00041">
    <property type="entry name" value="HTH_ARAC_FAMILY_1"/>
    <property type="match status" value="1"/>
</dbReference>
<keyword evidence="7" id="KW-1185">Reference proteome</keyword>
<dbReference type="AlphaFoldDB" id="A0A841BMG0"/>
<dbReference type="Proteomes" id="UP000587527">
    <property type="component" value="Unassembled WGS sequence"/>
</dbReference>
<evidence type="ECO:0000259" key="5">
    <source>
        <dbReference type="PROSITE" id="PS01124"/>
    </source>
</evidence>
<dbReference type="Gene3D" id="2.60.120.10">
    <property type="entry name" value="Jelly Rolls"/>
    <property type="match status" value="1"/>
</dbReference>
<dbReference type="PROSITE" id="PS01124">
    <property type="entry name" value="HTH_ARAC_FAMILY_2"/>
    <property type="match status" value="1"/>
</dbReference>
<dbReference type="GO" id="GO:0043565">
    <property type="term" value="F:sequence-specific DNA binding"/>
    <property type="evidence" value="ECO:0007669"/>
    <property type="project" value="InterPro"/>
</dbReference>
<evidence type="ECO:0000256" key="4">
    <source>
        <dbReference type="SAM" id="MobiDB-lite"/>
    </source>
</evidence>
<dbReference type="InterPro" id="IPR018062">
    <property type="entry name" value="HTH_AraC-typ_CS"/>
</dbReference>
<dbReference type="Pfam" id="PF12833">
    <property type="entry name" value="HTH_18"/>
    <property type="match status" value="1"/>
</dbReference>
<feature type="region of interest" description="Disordered" evidence="4">
    <location>
        <begin position="269"/>
        <end position="306"/>
    </location>
</feature>
<keyword evidence="2 6" id="KW-0238">DNA-binding</keyword>
<protein>
    <submittedName>
        <fullName evidence="6">AraC-like DNA-binding protein</fullName>
    </submittedName>
</protein>
<dbReference type="EMBL" id="JACHMN010000002">
    <property type="protein sequence ID" value="MBB5868010.1"/>
    <property type="molecule type" value="Genomic_DNA"/>
</dbReference>
<dbReference type="PANTHER" id="PTHR43280">
    <property type="entry name" value="ARAC-FAMILY TRANSCRIPTIONAL REGULATOR"/>
    <property type="match status" value="1"/>
</dbReference>
<comment type="caution">
    <text evidence="6">The sequence shown here is derived from an EMBL/GenBank/DDBJ whole genome shotgun (WGS) entry which is preliminary data.</text>
</comment>
<feature type="domain" description="HTH araC/xylS-type" evidence="5">
    <location>
        <begin position="175"/>
        <end position="277"/>
    </location>
</feature>
<dbReference type="Gene3D" id="1.10.10.60">
    <property type="entry name" value="Homeodomain-like"/>
    <property type="match status" value="1"/>
</dbReference>
<dbReference type="SUPFAM" id="SSF46689">
    <property type="entry name" value="Homeodomain-like"/>
    <property type="match status" value="1"/>
</dbReference>
<dbReference type="GO" id="GO:0003700">
    <property type="term" value="F:DNA-binding transcription factor activity"/>
    <property type="evidence" value="ECO:0007669"/>
    <property type="project" value="InterPro"/>
</dbReference>
<dbReference type="InterPro" id="IPR009057">
    <property type="entry name" value="Homeodomain-like_sf"/>
</dbReference>
<dbReference type="InterPro" id="IPR020449">
    <property type="entry name" value="Tscrpt_reg_AraC-type_HTH"/>
</dbReference>
<dbReference type="InterPro" id="IPR018060">
    <property type="entry name" value="HTH_AraC"/>
</dbReference>
<dbReference type="PRINTS" id="PR00032">
    <property type="entry name" value="HTHARAC"/>
</dbReference>
<dbReference type="PANTHER" id="PTHR43280:SF32">
    <property type="entry name" value="TRANSCRIPTIONAL REGULATORY PROTEIN"/>
    <property type="match status" value="1"/>
</dbReference>
<gene>
    <name evidence="6" type="ORF">F4553_001389</name>
</gene>
<keyword evidence="3" id="KW-0804">Transcription</keyword>
<evidence type="ECO:0000256" key="3">
    <source>
        <dbReference type="ARBA" id="ARBA00023163"/>
    </source>
</evidence>
<dbReference type="SMART" id="SM00342">
    <property type="entry name" value="HTH_ARAC"/>
    <property type="match status" value="1"/>
</dbReference>
<dbReference type="InterPro" id="IPR037923">
    <property type="entry name" value="HTH-like"/>
</dbReference>